<keyword evidence="7" id="KW-1185">Reference proteome</keyword>
<dbReference type="InterPro" id="IPR002893">
    <property type="entry name" value="Znf_MYND"/>
</dbReference>
<evidence type="ECO:0000313" key="6">
    <source>
        <dbReference type="EMBL" id="OAQ67612.1"/>
    </source>
</evidence>
<protein>
    <submittedName>
        <fullName evidence="6">MYND finger</fullName>
    </submittedName>
</protein>
<evidence type="ECO:0000259" key="5">
    <source>
        <dbReference type="PROSITE" id="PS50865"/>
    </source>
</evidence>
<dbReference type="OrthoDB" id="5952526at2759"/>
<name>A0A179FPU1_METCM</name>
<feature type="domain" description="MYND-type" evidence="5">
    <location>
        <begin position="20"/>
        <end position="58"/>
    </location>
</feature>
<dbReference type="PROSITE" id="PS50865">
    <property type="entry name" value="ZF_MYND_2"/>
    <property type="match status" value="1"/>
</dbReference>
<dbReference type="SUPFAM" id="SSF144232">
    <property type="entry name" value="HIT/MYND zinc finger-like"/>
    <property type="match status" value="1"/>
</dbReference>
<evidence type="ECO:0000256" key="4">
    <source>
        <dbReference type="PROSITE-ProRule" id="PRU00134"/>
    </source>
</evidence>
<organism evidence="6 7">
    <name type="scientific">Pochonia chlamydosporia 170</name>
    <dbReference type="NCBI Taxonomy" id="1380566"/>
    <lineage>
        <taxon>Eukaryota</taxon>
        <taxon>Fungi</taxon>
        <taxon>Dikarya</taxon>
        <taxon>Ascomycota</taxon>
        <taxon>Pezizomycotina</taxon>
        <taxon>Sordariomycetes</taxon>
        <taxon>Hypocreomycetidae</taxon>
        <taxon>Hypocreales</taxon>
        <taxon>Clavicipitaceae</taxon>
        <taxon>Pochonia</taxon>
    </lineage>
</organism>
<dbReference type="RefSeq" id="XP_018144462.1">
    <property type="nucleotide sequence ID" value="XM_018283410.1"/>
</dbReference>
<comment type="caution">
    <text evidence="6">The sequence shown here is derived from an EMBL/GenBank/DDBJ whole genome shotgun (WGS) entry which is preliminary data.</text>
</comment>
<dbReference type="PROSITE" id="PS01360">
    <property type="entry name" value="ZF_MYND_1"/>
    <property type="match status" value="1"/>
</dbReference>
<dbReference type="STRING" id="1380566.A0A179FPU1"/>
<keyword evidence="3" id="KW-0862">Zinc</keyword>
<dbReference type="Proteomes" id="UP000078397">
    <property type="component" value="Unassembled WGS sequence"/>
</dbReference>
<gene>
    <name evidence="6" type="ORF">VFPPC_03983</name>
</gene>
<evidence type="ECO:0000256" key="1">
    <source>
        <dbReference type="ARBA" id="ARBA00022723"/>
    </source>
</evidence>
<accession>A0A179FPU1</accession>
<proteinExistence type="predicted"/>
<dbReference type="GeneID" id="28847404"/>
<dbReference type="Gene3D" id="6.10.140.2220">
    <property type="match status" value="1"/>
</dbReference>
<evidence type="ECO:0000256" key="2">
    <source>
        <dbReference type="ARBA" id="ARBA00022771"/>
    </source>
</evidence>
<evidence type="ECO:0000256" key="3">
    <source>
        <dbReference type="ARBA" id="ARBA00022833"/>
    </source>
</evidence>
<evidence type="ECO:0000313" key="7">
    <source>
        <dbReference type="Proteomes" id="UP000078397"/>
    </source>
</evidence>
<reference evidence="6 7" key="1">
    <citation type="journal article" date="2016" name="PLoS Pathog.">
        <title>Biosynthesis of antibiotic leucinostatins in bio-control fungus Purpureocillium lilacinum and their inhibition on phytophthora revealed by genome mining.</title>
        <authorList>
            <person name="Wang G."/>
            <person name="Liu Z."/>
            <person name="Lin R."/>
            <person name="Li E."/>
            <person name="Mao Z."/>
            <person name="Ling J."/>
            <person name="Yang Y."/>
            <person name="Yin W.B."/>
            <person name="Xie B."/>
        </authorList>
    </citation>
    <scope>NUCLEOTIDE SEQUENCE [LARGE SCALE GENOMIC DNA]</scope>
    <source>
        <strain evidence="6">170</strain>
    </source>
</reference>
<sequence>MPLIMNVKVARLNGLASRACELCHRREGTLLRCSACQSIYYCGRDCQAKDRETHKTPCKLIKKARLLYEDEDHKLRNSPDDPFLPENIFENFAGRFWGILETRPYMRARYHLVDTILLSYGTAGGPVDSVKTSLDHLLDMIRLCRGDNLGVRQVVPALYIRLGRDQDAYDFMKWYGTAGKSRRYDWGNMDLPFLDVRGADALEPPTPWLRECLLDFSHTVAVMLIKVRVLLDPQSIHNTRIALTGAIPQEVIEMIREQLVGSIVASRQNILLGTTEETTQLAEVMKKQIKDLYTAIQKYNPYFWNLLINDPDAGVLRRPNGGYTHWSKEEALLVLGFNYAAWYETMGAMDMLRKLNKAA</sequence>
<dbReference type="KEGG" id="pchm:VFPPC_03983"/>
<dbReference type="GO" id="GO:0008270">
    <property type="term" value="F:zinc ion binding"/>
    <property type="evidence" value="ECO:0007669"/>
    <property type="project" value="UniProtKB-KW"/>
</dbReference>
<dbReference type="Pfam" id="PF01753">
    <property type="entry name" value="zf-MYND"/>
    <property type="match status" value="1"/>
</dbReference>
<dbReference type="EMBL" id="LSBJ02000003">
    <property type="protein sequence ID" value="OAQ67612.1"/>
    <property type="molecule type" value="Genomic_DNA"/>
</dbReference>
<keyword evidence="2 4" id="KW-0863">Zinc-finger</keyword>
<keyword evidence="1" id="KW-0479">Metal-binding</keyword>
<dbReference type="AlphaFoldDB" id="A0A179FPU1"/>